<dbReference type="Proteomes" id="UP000265703">
    <property type="component" value="Unassembled WGS sequence"/>
</dbReference>
<feature type="signal peptide" evidence="1">
    <location>
        <begin position="1"/>
        <end position="17"/>
    </location>
</feature>
<reference evidence="2 3" key="1">
    <citation type="submission" date="2018-06" db="EMBL/GenBank/DDBJ databases">
        <title>Comparative genomics reveals the genomic features of Rhizophagus irregularis, R. cerebriforme, R. diaphanum and Gigaspora rosea, and their symbiotic lifestyle signature.</title>
        <authorList>
            <person name="Morin E."/>
            <person name="San Clemente H."/>
            <person name="Chen E.C.H."/>
            <person name="De La Providencia I."/>
            <person name="Hainaut M."/>
            <person name="Kuo A."/>
            <person name="Kohler A."/>
            <person name="Murat C."/>
            <person name="Tang N."/>
            <person name="Roy S."/>
            <person name="Loubradou J."/>
            <person name="Henrissat B."/>
            <person name="Grigoriev I.V."/>
            <person name="Corradi N."/>
            <person name="Roux C."/>
            <person name="Martin F.M."/>
        </authorList>
    </citation>
    <scope>NUCLEOTIDE SEQUENCE [LARGE SCALE GENOMIC DNA]</scope>
    <source>
        <strain evidence="2 3">DAOM 227022</strain>
    </source>
</reference>
<protein>
    <submittedName>
        <fullName evidence="2">Uncharacterized protein</fullName>
    </submittedName>
</protein>
<evidence type="ECO:0000256" key="1">
    <source>
        <dbReference type="SAM" id="SignalP"/>
    </source>
</evidence>
<accession>A0A397SNE2</accession>
<organism evidence="2 3">
    <name type="scientific">Glomus cerebriforme</name>
    <dbReference type="NCBI Taxonomy" id="658196"/>
    <lineage>
        <taxon>Eukaryota</taxon>
        <taxon>Fungi</taxon>
        <taxon>Fungi incertae sedis</taxon>
        <taxon>Mucoromycota</taxon>
        <taxon>Glomeromycotina</taxon>
        <taxon>Glomeromycetes</taxon>
        <taxon>Glomerales</taxon>
        <taxon>Glomeraceae</taxon>
        <taxon>Glomus</taxon>
    </lineage>
</organism>
<feature type="chain" id="PRO_5017465327" evidence="1">
    <location>
        <begin position="18"/>
        <end position="113"/>
    </location>
</feature>
<keyword evidence="1" id="KW-0732">Signal</keyword>
<dbReference type="AlphaFoldDB" id="A0A397SNE2"/>
<evidence type="ECO:0000313" key="2">
    <source>
        <dbReference type="EMBL" id="RIA84371.1"/>
    </source>
</evidence>
<name>A0A397SNE2_9GLOM</name>
<proteinExistence type="predicted"/>
<sequence length="113" mass="12635">MCLFVFLLLWQDGQWIGWDDIKVDISIVKCFLLTIRLFDHFLSDLSSGEIGPELSGDIVKIAVRISKASLLEDLVRFWTELSEFIQAHGGCEKDKLLSEIGATGSGEEVTNCL</sequence>
<keyword evidence="3" id="KW-1185">Reference proteome</keyword>
<evidence type="ECO:0000313" key="3">
    <source>
        <dbReference type="Proteomes" id="UP000265703"/>
    </source>
</evidence>
<comment type="caution">
    <text evidence="2">The sequence shown here is derived from an EMBL/GenBank/DDBJ whole genome shotgun (WGS) entry which is preliminary data.</text>
</comment>
<gene>
    <name evidence="2" type="ORF">C1645_832389</name>
</gene>
<dbReference type="EMBL" id="QKYT01000498">
    <property type="protein sequence ID" value="RIA84371.1"/>
    <property type="molecule type" value="Genomic_DNA"/>
</dbReference>